<keyword evidence="7" id="KW-1185">Reference proteome</keyword>
<dbReference type="AlphaFoldDB" id="A0A1M6BZ31"/>
<dbReference type="NCBIfam" id="NF002367">
    <property type="entry name" value="PRK01346.1-4"/>
    <property type="match status" value="1"/>
</dbReference>
<keyword evidence="1 3" id="KW-0808">Transferase</keyword>
<reference evidence="6 7" key="1">
    <citation type="submission" date="2016-11" db="EMBL/GenBank/DDBJ databases">
        <authorList>
            <person name="Jaros S."/>
            <person name="Januszkiewicz K."/>
            <person name="Wedrychowicz H."/>
        </authorList>
    </citation>
    <scope>NUCLEOTIDE SEQUENCE [LARGE SCALE GENOMIC DNA]</scope>
    <source>
        <strain evidence="6 7">CGMCC 4.5723</strain>
    </source>
</reference>
<dbReference type="PANTHER" id="PTHR37817:SF1">
    <property type="entry name" value="N-ACETYLTRANSFERASE EIS"/>
    <property type="match status" value="1"/>
</dbReference>
<dbReference type="HAMAP" id="MF_01812">
    <property type="entry name" value="Eis"/>
    <property type="match status" value="1"/>
</dbReference>
<dbReference type="SUPFAM" id="SSF55718">
    <property type="entry name" value="SCP-like"/>
    <property type="match status" value="1"/>
</dbReference>
<dbReference type="Pfam" id="PF17668">
    <property type="entry name" value="Acetyltransf_17"/>
    <property type="match status" value="1"/>
</dbReference>
<dbReference type="InterPro" id="IPR036527">
    <property type="entry name" value="SCP2_sterol-bd_dom_sf"/>
</dbReference>
<evidence type="ECO:0000313" key="7">
    <source>
        <dbReference type="Proteomes" id="UP000184452"/>
    </source>
</evidence>
<dbReference type="Proteomes" id="UP000184452">
    <property type="component" value="Unassembled WGS sequence"/>
</dbReference>
<dbReference type="Gene3D" id="3.30.1050.10">
    <property type="entry name" value="SCP2 sterol-binding domain"/>
    <property type="match status" value="1"/>
</dbReference>
<dbReference type="InterPro" id="IPR051554">
    <property type="entry name" value="Acetyltransferase_Eis"/>
</dbReference>
<feature type="active site" description="Proton acceptor; via carboxylate" evidence="3">
    <location>
        <position position="424"/>
    </location>
</feature>
<feature type="domain" description="Enhanced intracellular survival protein" evidence="4">
    <location>
        <begin position="320"/>
        <end position="412"/>
    </location>
</feature>
<dbReference type="GO" id="GO:0034069">
    <property type="term" value="F:aminoglycoside N-acetyltransferase activity"/>
    <property type="evidence" value="ECO:0007669"/>
    <property type="project" value="TreeGrafter"/>
</dbReference>
<feature type="active site" description="Proton donor" evidence="3">
    <location>
        <position position="137"/>
    </location>
</feature>
<dbReference type="CDD" id="cd04301">
    <property type="entry name" value="NAT_SF"/>
    <property type="match status" value="1"/>
</dbReference>
<comment type="similarity">
    <text evidence="3">Belongs to the acetyltransferase Eis family.</text>
</comment>
<name>A0A1M6BZ31_9ACTN</name>
<comment type="subunit">
    <text evidence="3">Homohexamer; trimer of dimers.</text>
</comment>
<dbReference type="OrthoDB" id="8399956at2"/>
<dbReference type="Pfam" id="PF13530">
    <property type="entry name" value="SCP2_2"/>
    <property type="match status" value="1"/>
</dbReference>
<dbReference type="Pfam" id="PF13527">
    <property type="entry name" value="Acetyltransf_9"/>
    <property type="match status" value="1"/>
</dbReference>
<evidence type="ECO:0000256" key="1">
    <source>
        <dbReference type="ARBA" id="ARBA00022679"/>
    </source>
</evidence>
<dbReference type="InterPro" id="IPR025559">
    <property type="entry name" value="Eis_dom"/>
</dbReference>
<dbReference type="InterPro" id="IPR041380">
    <property type="entry name" value="Acetyltransf_17"/>
</dbReference>
<feature type="binding site" evidence="3">
    <location>
        <begin position="96"/>
        <end position="98"/>
    </location>
    <ligand>
        <name>acetyl-CoA</name>
        <dbReference type="ChEBI" id="CHEBI:57288"/>
    </ligand>
</feature>
<dbReference type="SUPFAM" id="SSF55729">
    <property type="entry name" value="Acyl-CoA N-acyltransferases (Nat)"/>
    <property type="match status" value="1"/>
</dbReference>
<accession>A0A1M6BZ31</accession>
<dbReference type="RefSeq" id="WP_073374471.1">
    <property type="nucleotide sequence ID" value="NZ_FQZK01000001.1"/>
</dbReference>
<feature type="domain" description="Eis-like acetyltransferase" evidence="5">
    <location>
        <begin position="197"/>
        <end position="305"/>
    </location>
</feature>
<keyword evidence="2 3" id="KW-0012">Acyltransferase</keyword>
<dbReference type="GO" id="GO:0030649">
    <property type="term" value="P:aminoglycoside antibiotic catabolic process"/>
    <property type="evidence" value="ECO:0007669"/>
    <property type="project" value="TreeGrafter"/>
</dbReference>
<evidence type="ECO:0000256" key="2">
    <source>
        <dbReference type="ARBA" id="ARBA00023315"/>
    </source>
</evidence>
<organism evidence="6 7">
    <name type="scientific">Nocardiopsis flavescens</name>
    <dbReference type="NCBI Taxonomy" id="758803"/>
    <lineage>
        <taxon>Bacteria</taxon>
        <taxon>Bacillati</taxon>
        <taxon>Actinomycetota</taxon>
        <taxon>Actinomycetes</taxon>
        <taxon>Streptosporangiales</taxon>
        <taxon>Nocardiopsidaceae</taxon>
        <taxon>Nocardiopsis</taxon>
    </lineage>
</organism>
<evidence type="ECO:0000259" key="5">
    <source>
        <dbReference type="Pfam" id="PF17668"/>
    </source>
</evidence>
<sequence>MTTPDSARTEWTVRGTDRDEYPRVARVIGEALLVAEDLDAVVERVRPLHDAEGYERVRVAVDEVDGEERVVGATNHFPFEMTLPGGPRPVAGVTGVGVWPTHRRRGVLSALMRRQLADIHAAGGRYAALWASEGAIYGRFGYGPAVSETEAHIARPHARLRPDAPRDPGLSVRLGYAAEFRADLEHVHGEAARTRLGQVPRTAHWWDRALKDAPENRDGRSPKQAVVVRGPRGPVGYALYSTRAKWDSDGPAGTVYVQEMRATAPAAWTLLYEHLLDRDLTARTEFEFLPVDDPLVHLLGNRDRLVREIFTSLWLRLVDVPGALSERTYTAPVEAVLEVTDRYAPWNAGTWSLKAGTDGARVEACDTAPDVTLDAAHLGAAYLGQTPLTGYAAAGLLTEHTPGALARLDAALYRPDAAFNGTIF</sequence>
<protein>
    <submittedName>
        <fullName evidence="6">Predicted acetyltransferase</fullName>
    </submittedName>
</protein>
<dbReference type="InterPro" id="IPR016181">
    <property type="entry name" value="Acyl_CoA_acyltransferase"/>
</dbReference>
<evidence type="ECO:0000313" key="6">
    <source>
        <dbReference type="EMBL" id="SHI54065.1"/>
    </source>
</evidence>
<evidence type="ECO:0000256" key="3">
    <source>
        <dbReference type="HAMAP-Rule" id="MF_01812"/>
    </source>
</evidence>
<dbReference type="STRING" id="758803.SAMN05421803_101526"/>
<feature type="binding site" evidence="3">
    <location>
        <begin position="132"/>
        <end position="133"/>
    </location>
    <ligand>
        <name>acetyl-CoA</name>
        <dbReference type="ChEBI" id="CHEBI:57288"/>
    </ligand>
</feature>
<feature type="binding site" evidence="3">
    <location>
        <begin position="104"/>
        <end position="109"/>
    </location>
    <ligand>
        <name>acetyl-CoA</name>
        <dbReference type="ChEBI" id="CHEBI:57288"/>
    </ligand>
</feature>
<dbReference type="InterPro" id="IPR022902">
    <property type="entry name" value="NAcTrfase_Eis"/>
</dbReference>
<dbReference type="PANTHER" id="PTHR37817">
    <property type="entry name" value="N-ACETYLTRANSFERASE EIS"/>
    <property type="match status" value="1"/>
</dbReference>
<gene>
    <name evidence="6" type="ORF">SAMN05421803_101526</name>
</gene>
<proteinExistence type="inferred from homology"/>
<evidence type="ECO:0000259" key="4">
    <source>
        <dbReference type="Pfam" id="PF13530"/>
    </source>
</evidence>
<dbReference type="Gene3D" id="3.40.630.30">
    <property type="match status" value="2"/>
</dbReference>
<dbReference type="EMBL" id="FQZK01000001">
    <property type="protein sequence ID" value="SHI54065.1"/>
    <property type="molecule type" value="Genomic_DNA"/>
</dbReference>